<sequence length="267" mass="29461">MAKISPTLQIAIVRRVRIALFLFASINLILTIALYSFQAYLSINPDKYINEPRMHHLLWQDYIEILCSILFVAVYCYALNGLRFMHKTARVVLLVVPAVLLIYVSIFSMVQATDKDGGGTAFKCGGRGRGGGRHWCGLNWANKFVSAFLGFFVLYEIVLTMVWGPMEPRRDYLPHHNDNHQQPIVHDGGQTGSTHAMIQHSQHPAVPVAAVLGGGKGGLPARDGYPFPQQTVLLGDIQNTNATTKPTNVGLSGQEQDLAPPPPQVVY</sequence>
<accession>A0AAD4H4P6</accession>
<evidence type="ECO:0000256" key="2">
    <source>
        <dbReference type="SAM" id="Phobius"/>
    </source>
</evidence>
<dbReference type="EMBL" id="JAAAIL010001377">
    <property type="protein sequence ID" value="KAG0270046.1"/>
    <property type="molecule type" value="Genomic_DNA"/>
</dbReference>
<feature type="transmembrane region" description="Helical" evidence="2">
    <location>
        <begin position="144"/>
        <end position="163"/>
    </location>
</feature>
<organism evidence="3 4">
    <name type="scientific">Linnemannia exigua</name>
    <dbReference type="NCBI Taxonomy" id="604196"/>
    <lineage>
        <taxon>Eukaryota</taxon>
        <taxon>Fungi</taxon>
        <taxon>Fungi incertae sedis</taxon>
        <taxon>Mucoromycota</taxon>
        <taxon>Mortierellomycotina</taxon>
        <taxon>Mortierellomycetes</taxon>
        <taxon>Mortierellales</taxon>
        <taxon>Mortierellaceae</taxon>
        <taxon>Linnemannia</taxon>
    </lineage>
</organism>
<comment type="caution">
    <text evidence="3">The sequence shown here is derived from an EMBL/GenBank/DDBJ whole genome shotgun (WGS) entry which is preliminary data.</text>
</comment>
<reference evidence="3" key="1">
    <citation type="journal article" date="2020" name="Fungal Divers.">
        <title>Resolving the Mortierellaceae phylogeny through synthesis of multi-gene phylogenetics and phylogenomics.</title>
        <authorList>
            <person name="Vandepol N."/>
            <person name="Liber J."/>
            <person name="Desiro A."/>
            <person name="Na H."/>
            <person name="Kennedy M."/>
            <person name="Barry K."/>
            <person name="Grigoriev I.V."/>
            <person name="Miller A.N."/>
            <person name="O'Donnell K."/>
            <person name="Stajich J.E."/>
            <person name="Bonito G."/>
        </authorList>
    </citation>
    <scope>NUCLEOTIDE SEQUENCE</scope>
    <source>
        <strain evidence="3">NRRL 28262</strain>
    </source>
</reference>
<feature type="compositionally biased region" description="Polar residues" evidence="1">
    <location>
        <begin position="243"/>
        <end position="255"/>
    </location>
</feature>
<keyword evidence="2" id="KW-0812">Transmembrane</keyword>
<feature type="transmembrane region" description="Helical" evidence="2">
    <location>
        <begin position="20"/>
        <end position="42"/>
    </location>
</feature>
<proteinExistence type="predicted"/>
<evidence type="ECO:0000313" key="4">
    <source>
        <dbReference type="Proteomes" id="UP001194580"/>
    </source>
</evidence>
<feature type="transmembrane region" description="Helical" evidence="2">
    <location>
        <begin position="62"/>
        <end position="79"/>
    </location>
</feature>
<feature type="region of interest" description="Disordered" evidence="1">
    <location>
        <begin position="243"/>
        <end position="267"/>
    </location>
</feature>
<gene>
    <name evidence="3" type="ORF">BGZ95_001822</name>
</gene>
<evidence type="ECO:0000256" key="1">
    <source>
        <dbReference type="SAM" id="MobiDB-lite"/>
    </source>
</evidence>
<keyword evidence="2" id="KW-0472">Membrane</keyword>
<keyword evidence="4" id="KW-1185">Reference proteome</keyword>
<keyword evidence="2" id="KW-1133">Transmembrane helix</keyword>
<feature type="transmembrane region" description="Helical" evidence="2">
    <location>
        <begin position="91"/>
        <end position="110"/>
    </location>
</feature>
<dbReference type="AlphaFoldDB" id="A0AAD4H4P6"/>
<evidence type="ECO:0000313" key="3">
    <source>
        <dbReference type="EMBL" id="KAG0270046.1"/>
    </source>
</evidence>
<dbReference type="Proteomes" id="UP001194580">
    <property type="component" value="Unassembled WGS sequence"/>
</dbReference>
<protein>
    <submittedName>
        <fullName evidence="3">Uncharacterized protein</fullName>
    </submittedName>
</protein>
<name>A0AAD4H4P6_9FUNG</name>